<evidence type="ECO:0000313" key="7">
    <source>
        <dbReference type="Proteomes" id="UP000030671"/>
    </source>
</evidence>
<gene>
    <name evidence="6" type="ORF">HETIRDRAFT_325122</name>
</gene>
<evidence type="ECO:0000256" key="1">
    <source>
        <dbReference type="ARBA" id="ARBA00023002"/>
    </source>
</evidence>
<organism evidence="6 7">
    <name type="scientific">Heterobasidion irregulare (strain TC 32-1)</name>
    <dbReference type="NCBI Taxonomy" id="747525"/>
    <lineage>
        <taxon>Eukaryota</taxon>
        <taxon>Fungi</taxon>
        <taxon>Dikarya</taxon>
        <taxon>Basidiomycota</taxon>
        <taxon>Agaricomycotina</taxon>
        <taxon>Agaricomycetes</taxon>
        <taxon>Russulales</taxon>
        <taxon>Bondarzewiaceae</taxon>
        <taxon>Heterobasidion</taxon>
        <taxon>Heterobasidion annosum species complex</taxon>
    </lineage>
</organism>
<dbReference type="PRINTS" id="PR00069">
    <property type="entry name" value="ALDKETRDTASE"/>
</dbReference>
<dbReference type="InterPro" id="IPR036812">
    <property type="entry name" value="NAD(P)_OxRdtase_dom_sf"/>
</dbReference>
<dbReference type="GeneID" id="20671113"/>
<dbReference type="InterPro" id="IPR020471">
    <property type="entry name" value="AKR"/>
</dbReference>
<dbReference type="HOGENOM" id="CLU_023205_0_0_1"/>
<dbReference type="InterPro" id="IPR018170">
    <property type="entry name" value="Aldo/ket_reductase_CS"/>
</dbReference>
<dbReference type="Proteomes" id="UP000030671">
    <property type="component" value="Unassembled WGS sequence"/>
</dbReference>
<dbReference type="AlphaFoldDB" id="W4JW23"/>
<protein>
    <recommendedName>
        <fullName evidence="5">NADP-dependent oxidoreductase domain-containing protein</fullName>
    </recommendedName>
</protein>
<sequence>MAAPTYRLNNGLEVPAIAYGTWQSPPEELSKAVEFAIKEAGYRHIDCAWGYRNEKAVGEGIKASGVPRSELFLTSKVWVTYHARVEECLDQTLANLGTDYLDLYLIHWPVPLNPNGNDIFYPTLPDGSRDVDNSVTLAETWRQMEEMQLKGKVRAIGVSNFSKKTLEEILPTARIVPAVNQIELHLYNPQHELIEYLKEKNIVPQAYSPLGSTNSPLMKDEVVLELAKKYSVSAADILLGYLLAKGVIILPKSVTPHRIASNIKGAIRATEVLSEADIKRLDNLAPSGKQTRFFMPSWGRDLGFDHWPKKDW</sequence>
<evidence type="ECO:0000259" key="5">
    <source>
        <dbReference type="Pfam" id="PF00248"/>
    </source>
</evidence>
<feature type="binding site" evidence="3">
    <location>
        <position position="107"/>
    </location>
    <ligand>
        <name>substrate</name>
    </ligand>
</feature>
<dbReference type="PROSITE" id="PS00798">
    <property type="entry name" value="ALDOKETO_REDUCTASE_1"/>
    <property type="match status" value="1"/>
</dbReference>
<evidence type="ECO:0000256" key="3">
    <source>
        <dbReference type="PIRSR" id="PIRSR000097-2"/>
    </source>
</evidence>
<dbReference type="FunFam" id="3.20.20.100:FF:000002">
    <property type="entry name" value="2,5-diketo-D-gluconic acid reductase A"/>
    <property type="match status" value="1"/>
</dbReference>
<dbReference type="OrthoDB" id="416253at2759"/>
<evidence type="ECO:0000256" key="2">
    <source>
        <dbReference type="PIRSR" id="PIRSR000097-1"/>
    </source>
</evidence>
<dbReference type="PANTHER" id="PTHR11732">
    <property type="entry name" value="ALDO/KETO REDUCTASE"/>
    <property type="match status" value="1"/>
</dbReference>
<proteinExistence type="predicted"/>
<dbReference type="GO" id="GO:0016616">
    <property type="term" value="F:oxidoreductase activity, acting on the CH-OH group of donors, NAD or NADP as acceptor"/>
    <property type="evidence" value="ECO:0007669"/>
    <property type="project" value="UniProtKB-ARBA"/>
</dbReference>
<dbReference type="RefSeq" id="XP_009549791.1">
    <property type="nucleotide sequence ID" value="XM_009551496.1"/>
</dbReference>
<dbReference type="PIRSF" id="PIRSF000097">
    <property type="entry name" value="AKR"/>
    <property type="match status" value="1"/>
</dbReference>
<accession>W4JW23</accession>
<dbReference type="KEGG" id="hir:HETIRDRAFT_325122"/>
<dbReference type="InParanoid" id="W4JW23"/>
<dbReference type="Gene3D" id="3.20.20.100">
    <property type="entry name" value="NADP-dependent oxidoreductase domain"/>
    <property type="match status" value="1"/>
</dbReference>
<dbReference type="STRING" id="747525.W4JW23"/>
<dbReference type="PROSITE" id="PS00062">
    <property type="entry name" value="ALDOKETO_REDUCTASE_2"/>
    <property type="match status" value="1"/>
</dbReference>
<dbReference type="Pfam" id="PF00248">
    <property type="entry name" value="Aldo_ket_red"/>
    <property type="match status" value="1"/>
</dbReference>
<keyword evidence="1" id="KW-0560">Oxidoreductase</keyword>
<feature type="domain" description="NADP-dependent oxidoreductase" evidence="5">
    <location>
        <begin position="17"/>
        <end position="284"/>
    </location>
</feature>
<name>W4JW23_HETIT</name>
<evidence type="ECO:0000313" key="6">
    <source>
        <dbReference type="EMBL" id="ETW77758.1"/>
    </source>
</evidence>
<evidence type="ECO:0000256" key="4">
    <source>
        <dbReference type="PIRSR" id="PIRSR000097-3"/>
    </source>
</evidence>
<reference evidence="6 7" key="1">
    <citation type="journal article" date="2012" name="New Phytol.">
        <title>Insight into trade-off between wood decay and parasitism from the genome of a fungal forest pathogen.</title>
        <authorList>
            <person name="Olson A."/>
            <person name="Aerts A."/>
            <person name="Asiegbu F."/>
            <person name="Belbahri L."/>
            <person name="Bouzid O."/>
            <person name="Broberg A."/>
            <person name="Canback B."/>
            <person name="Coutinho P.M."/>
            <person name="Cullen D."/>
            <person name="Dalman K."/>
            <person name="Deflorio G."/>
            <person name="van Diepen L.T."/>
            <person name="Dunand C."/>
            <person name="Duplessis S."/>
            <person name="Durling M."/>
            <person name="Gonthier P."/>
            <person name="Grimwood J."/>
            <person name="Fossdal C.G."/>
            <person name="Hansson D."/>
            <person name="Henrissat B."/>
            <person name="Hietala A."/>
            <person name="Himmelstrand K."/>
            <person name="Hoffmeister D."/>
            <person name="Hogberg N."/>
            <person name="James T.Y."/>
            <person name="Karlsson M."/>
            <person name="Kohler A."/>
            <person name="Kues U."/>
            <person name="Lee Y.H."/>
            <person name="Lin Y.C."/>
            <person name="Lind M."/>
            <person name="Lindquist E."/>
            <person name="Lombard V."/>
            <person name="Lucas S."/>
            <person name="Lunden K."/>
            <person name="Morin E."/>
            <person name="Murat C."/>
            <person name="Park J."/>
            <person name="Raffaello T."/>
            <person name="Rouze P."/>
            <person name="Salamov A."/>
            <person name="Schmutz J."/>
            <person name="Solheim H."/>
            <person name="Stahlberg J."/>
            <person name="Velez H."/>
            <person name="de Vries R.P."/>
            <person name="Wiebenga A."/>
            <person name="Woodward S."/>
            <person name="Yakovlev I."/>
            <person name="Garbelotto M."/>
            <person name="Martin F."/>
            <person name="Grigoriev I.V."/>
            <person name="Stenlid J."/>
        </authorList>
    </citation>
    <scope>NUCLEOTIDE SEQUENCE [LARGE SCALE GENOMIC DNA]</scope>
    <source>
        <strain evidence="6 7">TC 32-1</strain>
    </source>
</reference>
<feature type="active site" description="Proton donor" evidence="2">
    <location>
        <position position="51"/>
    </location>
</feature>
<dbReference type="SUPFAM" id="SSF51430">
    <property type="entry name" value="NAD(P)-linked oxidoreductase"/>
    <property type="match status" value="1"/>
</dbReference>
<dbReference type="eggNOG" id="KOG1577">
    <property type="taxonomic scope" value="Eukaryota"/>
</dbReference>
<feature type="site" description="Lowers pKa of active site Tyr" evidence="4">
    <location>
        <position position="76"/>
    </location>
</feature>
<dbReference type="InterPro" id="IPR023210">
    <property type="entry name" value="NADP_OxRdtase_dom"/>
</dbReference>
<dbReference type="EMBL" id="KI925462">
    <property type="protein sequence ID" value="ETW77758.1"/>
    <property type="molecule type" value="Genomic_DNA"/>
</dbReference>
<keyword evidence="7" id="KW-1185">Reference proteome</keyword>